<keyword evidence="1" id="KW-0472">Membrane</keyword>
<evidence type="ECO:0000313" key="2">
    <source>
        <dbReference type="EMBL" id="CEG42836.1"/>
    </source>
</evidence>
<dbReference type="Proteomes" id="UP000054928">
    <property type="component" value="Unassembled WGS sequence"/>
</dbReference>
<evidence type="ECO:0000256" key="1">
    <source>
        <dbReference type="SAM" id="Phobius"/>
    </source>
</evidence>
<keyword evidence="3" id="KW-1185">Reference proteome</keyword>
<keyword evidence="1" id="KW-0812">Transmembrane</keyword>
<protein>
    <submittedName>
        <fullName evidence="2">Uncharacterized protein</fullName>
    </submittedName>
</protein>
<proteinExistence type="predicted"/>
<reference evidence="3" key="1">
    <citation type="submission" date="2014-09" db="EMBL/GenBank/DDBJ databases">
        <authorList>
            <person name="Sharma Rahul"/>
            <person name="Thines Marco"/>
        </authorList>
    </citation>
    <scope>NUCLEOTIDE SEQUENCE [LARGE SCALE GENOMIC DNA]</scope>
</reference>
<dbReference type="RefSeq" id="XP_036263241.1">
    <property type="nucleotide sequence ID" value="XM_036407547.1"/>
</dbReference>
<name>A0A0P1AN58_PLAHL</name>
<dbReference type="EMBL" id="CCYD01000645">
    <property type="protein sequence ID" value="CEG42836.1"/>
    <property type="molecule type" value="Genomic_DNA"/>
</dbReference>
<dbReference type="GeneID" id="59052658"/>
<dbReference type="AlphaFoldDB" id="A0A0P1AN58"/>
<keyword evidence="1" id="KW-1133">Transmembrane helix</keyword>
<feature type="transmembrane region" description="Helical" evidence="1">
    <location>
        <begin position="24"/>
        <end position="43"/>
    </location>
</feature>
<accession>A0A0P1AN58</accession>
<evidence type="ECO:0000313" key="3">
    <source>
        <dbReference type="Proteomes" id="UP000054928"/>
    </source>
</evidence>
<organism evidence="2 3">
    <name type="scientific">Plasmopara halstedii</name>
    <name type="common">Downy mildew of sunflower</name>
    <dbReference type="NCBI Taxonomy" id="4781"/>
    <lineage>
        <taxon>Eukaryota</taxon>
        <taxon>Sar</taxon>
        <taxon>Stramenopiles</taxon>
        <taxon>Oomycota</taxon>
        <taxon>Peronosporomycetes</taxon>
        <taxon>Peronosporales</taxon>
        <taxon>Peronosporaceae</taxon>
        <taxon>Plasmopara</taxon>
    </lineage>
</organism>
<sequence length="61" mass="6930">MSAITQNYSKVEAFANVIDHISTAYYHLVLTFVACMYLTYHAAMHNIFLILNFIPGSIMTN</sequence>